<feature type="transmembrane region" description="Helical" evidence="11">
    <location>
        <begin position="52"/>
        <end position="73"/>
    </location>
</feature>
<comment type="subcellular location">
    <subcellularLocation>
        <location evidence="1">Membrane</location>
        <topology evidence="1">Single-pass membrane protein</topology>
    </subcellularLocation>
</comment>
<keyword evidence="7 11" id="KW-0472">Membrane</keyword>
<dbReference type="GO" id="GO:0016567">
    <property type="term" value="P:protein ubiquitination"/>
    <property type="evidence" value="ECO:0007669"/>
    <property type="project" value="InterPro"/>
</dbReference>
<comment type="similarity">
    <text evidence="8">Belongs to the RING-type zinc finger family. ATL subfamily.</text>
</comment>
<evidence type="ECO:0000256" key="1">
    <source>
        <dbReference type="ARBA" id="ARBA00004167"/>
    </source>
</evidence>
<keyword evidence="4" id="KW-0479">Metal-binding</keyword>
<dbReference type="AlphaFoldDB" id="A0A921RJL2"/>
<dbReference type="Pfam" id="PF13639">
    <property type="entry name" value="zf-RING_2"/>
    <property type="match status" value="1"/>
</dbReference>
<feature type="domain" description="RING-type" evidence="12">
    <location>
        <begin position="146"/>
        <end position="188"/>
    </location>
</feature>
<protein>
    <recommendedName>
        <fullName evidence="12">RING-type domain-containing protein</fullName>
    </recommendedName>
</protein>
<dbReference type="Gramene" id="EES01809">
    <property type="protein sequence ID" value="EES01809"/>
    <property type="gene ID" value="SORBI_3003G367200"/>
</dbReference>
<reference evidence="13" key="1">
    <citation type="journal article" date="2019" name="BMC Genomics">
        <title>A new reference genome for Sorghum bicolor reveals high levels of sequence similarity between sweet and grain genotypes: implications for the genetics of sugar metabolism.</title>
        <authorList>
            <person name="Cooper E.A."/>
            <person name="Brenton Z.W."/>
            <person name="Flinn B.S."/>
            <person name="Jenkins J."/>
            <person name="Shu S."/>
            <person name="Flowers D."/>
            <person name="Luo F."/>
            <person name="Wang Y."/>
            <person name="Xia P."/>
            <person name="Barry K."/>
            <person name="Daum C."/>
            <person name="Lipzen A."/>
            <person name="Yoshinaga Y."/>
            <person name="Schmutz J."/>
            <person name="Saski C."/>
            <person name="Vermerris W."/>
            <person name="Kresovich S."/>
        </authorList>
    </citation>
    <scope>NUCLEOTIDE SEQUENCE</scope>
</reference>
<dbReference type="InterPro" id="IPR044602">
    <property type="entry name" value="ATL10/ATL72-79-like"/>
</dbReference>
<organism evidence="13 14">
    <name type="scientific">Sorghum bicolor</name>
    <name type="common">Sorghum</name>
    <name type="synonym">Sorghum vulgare</name>
    <dbReference type="NCBI Taxonomy" id="4558"/>
    <lineage>
        <taxon>Eukaryota</taxon>
        <taxon>Viridiplantae</taxon>
        <taxon>Streptophyta</taxon>
        <taxon>Embryophyta</taxon>
        <taxon>Tracheophyta</taxon>
        <taxon>Spermatophyta</taxon>
        <taxon>Magnoliopsida</taxon>
        <taxon>Liliopsida</taxon>
        <taxon>Poales</taxon>
        <taxon>Poaceae</taxon>
        <taxon>PACMAD clade</taxon>
        <taxon>Panicoideae</taxon>
        <taxon>Andropogonodae</taxon>
        <taxon>Andropogoneae</taxon>
        <taxon>Sorghinae</taxon>
        <taxon>Sorghum</taxon>
    </lineage>
</organism>
<evidence type="ECO:0000256" key="5">
    <source>
        <dbReference type="ARBA" id="ARBA00022833"/>
    </source>
</evidence>
<dbReference type="PANTHER" id="PTHR46905">
    <property type="entry name" value="RING-H2 FINGER PROTEIN ATL78"/>
    <property type="match status" value="1"/>
</dbReference>
<evidence type="ECO:0000256" key="3">
    <source>
        <dbReference type="ARBA" id="ARBA00022692"/>
    </source>
</evidence>
<dbReference type="Gene3D" id="3.30.40.10">
    <property type="entry name" value="Zinc/RING finger domain, C3HC4 (zinc finger)"/>
    <property type="match status" value="1"/>
</dbReference>
<keyword evidence="3 11" id="KW-0812">Transmembrane</keyword>
<evidence type="ECO:0000313" key="13">
    <source>
        <dbReference type="EMBL" id="KAG0540285.1"/>
    </source>
</evidence>
<evidence type="ECO:0000256" key="11">
    <source>
        <dbReference type="SAM" id="Phobius"/>
    </source>
</evidence>
<evidence type="ECO:0000256" key="9">
    <source>
        <dbReference type="PROSITE-ProRule" id="PRU00175"/>
    </source>
</evidence>
<evidence type="ECO:0000259" key="12">
    <source>
        <dbReference type="PROSITE" id="PS50089"/>
    </source>
</evidence>
<dbReference type="Proteomes" id="UP000807115">
    <property type="component" value="Chromosome 3"/>
</dbReference>
<keyword evidence="9" id="KW-0863">Zinc-finger</keyword>
<feature type="region of interest" description="Disordered" evidence="10">
    <location>
        <begin position="89"/>
        <end position="126"/>
    </location>
</feature>
<keyword evidence="5" id="KW-0862">Zinc</keyword>
<evidence type="ECO:0000256" key="6">
    <source>
        <dbReference type="ARBA" id="ARBA00022989"/>
    </source>
</evidence>
<keyword evidence="2" id="KW-0808">Transferase</keyword>
<evidence type="ECO:0000313" key="14">
    <source>
        <dbReference type="Proteomes" id="UP000807115"/>
    </source>
</evidence>
<evidence type="ECO:0000256" key="10">
    <source>
        <dbReference type="SAM" id="MobiDB-lite"/>
    </source>
</evidence>
<accession>A0A921RJL2</accession>
<dbReference type="SMART" id="SM00184">
    <property type="entry name" value="RING"/>
    <property type="match status" value="1"/>
</dbReference>
<dbReference type="SUPFAM" id="SSF57850">
    <property type="entry name" value="RING/U-box"/>
    <property type="match status" value="1"/>
</dbReference>
<name>A0A921RJL2_SORBI</name>
<dbReference type="GO" id="GO:0016740">
    <property type="term" value="F:transferase activity"/>
    <property type="evidence" value="ECO:0007669"/>
    <property type="project" value="UniProtKB-KW"/>
</dbReference>
<sequence length="227" mass="23853">MSVEQLHARRLLSHAAATAAPPAVQVQVSAEHAHAHAHAAAAPAFSSLNTTVITVLSLLLCGLVVVLAVHAVVRCAFRVTRRVCYGQDDEPPGGGGGGDALAAGSSSSSSSCQAGPRRKRGPRTGLPPWIVYSREVELTGCGAAECAICLTEFQQGDRVRALPRCNHGFHVRCIDRWLAARQTCPTCRRAPFAAKPSPSVPDRAEATEAAGQLRVHVEDGAGQQETQ</sequence>
<dbReference type="KEGG" id="sbi:8060972"/>
<dbReference type="PROSITE" id="PS50089">
    <property type="entry name" value="ZF_RING_2"/>
    <property type="match status" value="1"/>
</dbReference>
<dbReference type="PANTHER" id="PTHR46905:SF7">
    <property type="entry name" value="RING-H2 FINGER PROTEIN ATL78"/>
    <property type="match status" value="1"/>
</dbReference>
<evidence type="ECO:0000256" key="8">
    <source>
        <dbReference type="ARBA" id="ARBA00024209"/>
    </source>
</evidence>
<dbReference type="InterPro" id="IPR001841">
    <property type="entry name" value="Znf_RING"/>
</dbReference>
<evidence type="ECO:0000256" key="4">
    <source>
        <dbReference type="ARBA" id="ARBA00022723"/>
    </source>
</evidence>
<dbReference type="GO" id="GO:0016020">
    <property type="term" value="C:membrane"/>
    <property type="evidence" value="ECO:0007669"/>
    <property type="project" value="UniProtKB-SubCell"/>
</dbReference>
<reference evidence="13" key="2">
    <citation type="submission" date="2020-10" db="EMBL/GenBank/DDBJ databases">
        <authorList>
            <person name="Cooper E.A."/>
            <person name="Brenton Z.W."/>
            <person name="Flinn B.S."/>
            <person name="Jenkins J."/>
            <person name="Shu S."/>
            <person name="Flowers D."/>
            <person name="Luo F."/>
            <person name="Wang Y."/>
            <person name="Xia P."/>
            <person name="Barry K."/>
            <person name="Daum C."/>
            <person name="Lipzen A."/>
            <person name="Yoshinaga Y."/>
            <person name="Schmutz J."/>
            <person name="Saski C."/>
            <person name="Vermerris W."/>
            <person name="Kresovich S."/>
        </authorList>
    </citation>
    <scope>NUCLEOTIDE SEQUENCE</scope>
</reference>
<evidence type="ECO:0000256" key="7">
    <source>
        <dbReference type="ARBA" id="ARBA00023136"/>
    </source>
</evidence>
<dbReference type="OMA" id="TCRREPF"/>
<dbReference type="CDD" id="cd16461">
    <property type="entry name" value="RING-H2_EL5-like"/>
    <property type="match status" value="1"/>
</dbReference>
<evidence type="ECO:0000256" key="2">
    <source>
        <dbReference type="ARBA" id="ARBA00022679"/>
    </source>
</evidence>
<keyword evidence="6 11" id="KW-1133">Transmembrane helix</keyword>
<dbReference type="EMBL" id="CM027682">
    <property type="protein sequence ID" value="KAG0540285.1"/>
    <property type="molecule type" value="Genomic_DNA"/>
</dbReference>
<gene>
    <name evidence="13" type="ORF">BDA96_03G395600</name>
</gene>
<dbReference type="GO" id="GO:0008270">
    <property type="term" value="F:zinc ion binding"/>
    <property type="evidence" value="ECO:0007669"/>
    <property type="project" value="UniProtKB-KW"/>
</dbReference>
<dbReference type="InterPro" id="IPR013083">
    <property type="entry name" value="Znf_RING/FYVE/PHD"/>
</dbReference>
<comment type="caution">
    <text evidence="13">The sequence shown here is derived from an EMBL/GenBank/DDBJ whole genome shotgun (WGS) entry which is preliminary data.</text>
</comment>
<feature type="compositionally biased region" description="Low complexity" evidence="10">
    <location>
        <begin position="100"/>
        <end position="111"/>
    </location>
</feature>
<proteinExistence type="inferred from homology"/>
<dbReference type="OrthoDB" id="8062037at2759"/>